<reference evidence="4 5" key="1">
    <citation type="journal article" date="2018" name="Vet. Microbiol.">
        <title>Characterisation of Staphylococcus felis isolated from cats using whole genome sequencing.</title>
        <authorList>
            <person name="Worthing K."/>
            <person name="Pang S."/>
            <person name="Trott D.J."/>
            <person name="Abraham S."/>
            <person name="Coombs G.W."/>
            <person name="Jordan D."/>
            <person name="McIntyre L."/>
            <person name="Davies M.R."/>
            <person name="Norris J."/>
        </authorList>
    </citation>
    <scope>NUCLEOTIDE SEQUENCE [LARGE SCALE GENOMIC DNA]</scope>
    <source>
        <strain evidence="3 4">F25</strain>
        <strain evidence="2 5">F9</strain>
    </source>
</reference>
<comment type="caution">
    <text evidence="2">The sequence shown here is derived from an EMBL/GenBank/DDBJ whole genome shotgun (WGS) entry which is preliminary data.</text>
</comment>
<feature type="transmembrane region" description="Helical" evidence="1">
    <location>
        <begin position="120"/>
        <end position="139"/>
    </location>
</feature>
<dbReference type="EMBL" id="QKYD01000079">
    <property type="protein sequence ID" value="REI22698.1"/>
    <property type="molecule type" value="Genomic_DNA"/>
</dbReference>
<evidence type="ECO:0000313" key="5">
    <source>
        <dbReference type="Proteomes" id="UP000256562"/>
    </source>
</evidence>
<dbReference type="RefSeq" id="WP_115871751.1">
    <property type="nucleotide sequence ID" value="NZ_JBBEFH010000037.1"/>
</dbReference>
<gene>
    <name evidence="3" type="ORF">DOS76_05130</name>
    <name evidence="2" type="ORF">DOS83_14165</name>
</gene>
<keyword evidence="1" id="KW-0472">Membrane</keyword>
<evidence type="ECO:0000313" key="2">
    <source>
        <dbReference type="EMBL" id="REH88540.1"/>
    </source>
</evidence>
<protein>
    <recommendedName>
        <fullName evidence="6">DUF2335 domain-containing protein</fullName>
    </recommendedName>
</protein>
<organism evidence="2 5">
    <name type="scientific">Staphylococcus felis</name>
    <dbReference type="NCBI Taxonomy" id="46127"/>
    <lineage>
        <taxon>Bacteria</taxon>
        <taxon>Bacillati</taxon>
        <taxon>Bacillota</taxon>
        <taxon>Bacilli</taxon>
        <taxon>Bacillales</taxon>
        <taxon>Staphylococcaceae</taxon>
        <taxon>Staphylococcus</taxon>
    </lineage>
</organism>
<dbReference type="AlphaFoldDB" id="A0A3E0IKK6"/>
<dbReference type="OrthoDB" id="2329681at2"/>
<dbReference type="Proteomes" id="UP000256337">
    <property type="component" value="Unassembled WGS sequence"/>
</dbReference>
<keyword evidence="1" id="KW-1133">Transmembrane helix</keyword>
<accession>A0A3E0IKK6</accession>
<dbReference type="EMBL" id="QKXQ01000739">
    <property type="protein sequence ID" value="REH88540.1"/>
    <property type="molecule type" value="Genomic_DNA"/>
</dbReference>
<feature type="transmembrane region" description="Helical" evidence="1">
    <location>
        <begin position="92"/>
        <end position="114"/>
    </location>
</feature>
<evidence type="ECO:0000313" key="4">
    <source>
        <dbReference type="Proteomes" id="UP000256337"/>
    </source>
</evidence>
<evidence type="ECO:0000313" key="3">
    <source>
        <dbReference type="EMBL" id="REI22698.1"/>
    </source>
</evidence>
<dbReference type="InterPro" id="IPR019284">
    <property type="entry name" value="RP532"/>
</dbReference>
<keyword evidence="1" id="KW-0812">Transmembrane</keyword>
<dbReference type="Pfam" id="PF10097">
    <property type="entry name" value="DUF2335"/>
    <property type="match status" value="1"/>
</dbReference>
<evidence type="ECO:0008006" key="6">
    <source>
        <dbReference type="Google" id="ProtNLM"/>
    </source>
</evidence>
<name>A0A3E0IKK6_9STAP</name>
<sequence length="147" mass="16039">MADNQLDEIEKEEQVLKRIINDADPEERKVIMRKLSITKSGPLPDAEEFRQYEDAVPGAGDRILSMAETEQTHRIDLTNKEQEKYYKSNNMLTLVGVICSMIVSVCGIAGAVILGIVGQSWAAGVIGTLSLGSIVANMLKATSNNSE</sequence>
<dbReference type="Proteomes" id="UP000256562">
    <property type="component" value="Unassembled WGS sequence"/>
</dbReference>
<evidence type="ECO:0000256" key="1">
    <source>
        <dbReference type="SAM" id="Phobius"/>
    </source>
</evidence>
<dbReference type="GeneID" id="72415012"/>
<proteinExistence type="predicted"/>